<dbReference type="GeneID" id="105172058"/>
<dbReference type="AlphaFoldDB" id="A0A6I9U4J4"/>
<keyword evidence="6" id="KW-0010">Activator</keyword>
<evidence type="ECO:0000259" key="11">
    <source>
        <dbReference type="PROSITE" id="PS51032"/>
    </source>
</evidence>
<reference evidence="13" key="1">
    <citation type="submission" date="2025-08" db="UniProtKB">
        <authorList>
            <consortium name="RefSeq"/>
        </authorList>
    </citation>
    <scope>IDENTIFICATION</scope>
</reference>
<dbReference type="GO" id="GO:0003700">
    <property type="term" value="F:DNA-binding transcription factor activity"/>
    <property type="evidence" value="ECO:0007669"/>
    <property type="project" value="InterPro"/>
</dbReference>
<dbReference type="GO" id="GO:0000976">
    <property type="term" value="F:transcription cis-regulatory region binding"/>
    <property type="evidence" value="ECO:0007669"/>
    <property type="project" value="UniProtKB-ARBA"/>
</dbReference>
<evidence type="ECO:0000256" key="2">
    <source>
        <dbReference type="ARBA" id="ARBA00022745"/>
    </source>
</evidence>
<dbReference type="SUPFAM" id="SSF54171">
    <property type="entry name" value="DNA-binding domain"/>
    <property type="match status" value="1"/>
</dbReference>
<dbReference type="KEGG" id="sind:105172058"/>
<keyword evidence="4" id="KW-0805">Transcription regulation</keyword>
<evidence type="ECO:0000313" key="13">
    <source>
        <dbReference type="RefSeq" id="XP_011091699.1"/>
    </source>
</evidence>
<protein>
    <submittedName>
        <fullName evidence="13">Ethylene-responsive transcription factor ERF062</fullName>
    </submittedName>
</protein>
<dbReference type="GO" id="GO:0006952">
    <property type="term" value="P:defense response"/>
    <property type="evidence" value="ECO:0007669"/>
    <property type="project" value="UniProtKB-KW"/>
</dbReference>
<evidence type="ECO:0000256" key="6">
    <source>
        <dbReference type="ARBA" id="ARBA00023159"/>
    </source>
</evidence>
<keyword evidence="3" id="KW-0611">Plant defense</keyword>
<evidence type="ECO:0000313" key="12">
    <source>
        <dbReference type="Proteomes" id="UP000504604"/>
    </source>
</evidence>
<dbReference type="InterPro" id="IPR001471">
    <property type="entry name" value="AP2/ERF_dom"/>
</dbReference>
<organism evidence="12 13">
    <name type="scientific">Sesamum indicum</name>
    <name type="common">Oriental sesame</name>
    <name type="synonym">Sesamum orientale</name>
    <dbReference type="NCBI Taxonomy" id="4182"/>
    <lineage>
        <taxon>Eukaryota</taxon>
        <taxon>Viridiplantae</taxon>
        <taxon>Streptophyta</taxon>
        <taxon>Embryophyta</taxon>
        <taxon>Tracheophyta</taxon>
        <taxon>Spermatophyta</taxon>
        <taxon>Magnoliopsida</taxon>
        <taxon>eudicotyledons</taxon>
        <taxon>Gunneridae</taxon>
        <taxon>Pentapetalae</taxon>
        <taxon>asterids</taxon>
        <taxon>lamiids</taxon>
        <taxon>Lamiales</taxon>
        <taxon>Pedaliaceae</taxon>
        <taxon>Sesamum</taxon>
    </lineage>
</organism>
<keyword evidence="5" id="KW-0238">DNA-binding</keyword>
<dbReference type="CDD" id="cd00018">
    <property type="entry name" value="AP2"/>
    <property type="match status" value="1"/>
</dbReference>
<dbReference type="RefSeq" id="XP_011091699.1">
    <property type="nucleotide sequence ID" value="XM_011093397.2"/>
</dbReference>
<dbReference type="Gene3D" id="3.30.730.10">
    <property type="entry name" value="AP2/ERF domain"/>
    <property type="match status" value="1"/>
</dbReference>
<dbReference type="PRINTS" id="PR00367">
    <property type="entry name" value="ETHRSPELEMNT"/>
</dbReference>
<evidence type="ECO:0000256" key="10">
    <source>
        <dbReference type="SAM" id="MobiDB-lite"/>
    </source>
</evidence>
<keyword evidence="12" id="KW-1185">Reference proteome</keyword>
<proteinExistence type="inferred from homology"/>
<name>A0A6I9U4J4_SESIN</name>
<keyword evidence="7" id="KW-0804">Transcription</keyword>
<feature type="region of interest" description="Disordered" evidence="10">
    <location>
        <begin position="34"/>
        <end position="75"/>
    </location>
</feature>
<dbReference type="Proteomes" id="UP000504604">
    <property type="component" value="Linkage group LG10"/>
</dbReference>
<dbReference type="InterPro" id="IPR016177">
    <property type="entry name" value="DNA-bd_dom_sf"/>
</dbReference>
<evidence type="ECO:0000256" key="9">
    <source>
        <dbReference type="ARBA" id="ARBA00024343"/>
    </source>
</evidence>
<keyword evidence="8" id="KW-0539">Nucleus</keyword>
<dbReference type="InParanoid" id="A0A6I9U4J4"/>
<feature type="compositionally biased region" description="Low complexity" evidence="10">
    <location>
        <begin position="49"/>
        <end position="70"/>
    </location>
</feature>
<evidence type="ECO:0000256" key="1">
    <source>
        <dbReference type="ARBA" id="ARBA00004123"/>
    </source>
</evidence>
<evidence type="ECO:0000256" key="7">
    <source>
        <dbReference type="ARBA" id="ARBA00023163"/>
    </source>
</evidence>
<feature type="compositionally biased region" description="Gly residues" evidence="10">
    <location>
        <begin position="39"/>
        <end position="48"/>
    </location>
</feature>
<evidence type="ECO:0000256" key="4">
    <source>
        <dbReference type="ARBA" id="ARBA00023015"/>
    </source>
</evidence>
<evidence type="ECO:0000256" key="3">
    <source>
        <dbReference type="ARBA" id="ARBA00022821"/>
    </source>
</evidence>
<feature type="domain" description="AP2/ERF" evidence="11">
    <location>
        <begin position="245"/>
        <end position="302"/>
    </location>
</feature>
<feature type="region of interest" description="Disordered" evidence="10">
    <location>
        <begin position="225"/>
        <end position="244"/>
    </location>
</feature>
<feature type="compositionally biased region" description="Polar residues" evidence="10">
    <location>
        <begin position="230"/>
        <end position="241"/>
    </location>
</feature>
<comment type="subcellular location">
    <subcellularLocation>
        <location evidence="1">Nucleus</location>
    </subcellularLocation>
</comment>
<dbReference type="PANTHER" id="PTHR31657">
    <property type="entry name" value="ETHYLENE-RESPONSIVE TRANSCRIPTION FACTOR ERF061"/>
    <property type="match status" value="1"/>
</dbReference>
<dbReference type="Pfam" id="PF00847">
    <property type="entry name" value="AP2"/>
    <property type="match status" value="1"/>
</dbReference>
<dbReference type="InterPro" id="IPR036955">
    <property type="entry name" value="AP2/ERF_dom_sf"/>
</dbReference>
<gene>
    <name evidence="13" type="primary">LOC105172058</name>
</gene>
<dbReference type="PANTHER" id="PTHR31657:SF40">
    <property type="entry name" value="ETHYLENE-RESPONSIVE TRANSCRIPTION FACTOR ERF062"/>
    <property type="match status" value="1"/>
</dbReference>
<sequence length="419" mass="46178">METFLQNEIPSCLEMERGSRSLLYSNVFRSLNETVRSDGGSGDGGGGKARSSSSSSPERSLLSSSESSSPVNEVGSDTMLNARLSELSKENIARELHAHSVLPGFTQTGGGNYVPLNFLESFQSSNGVKHSDPCSSPSSSVSSRIPNLGLFLHDPFPVKSESLPTAKTRDHAPFPENPLFSVSQFDRNQLDPESKWLKISQKVSNHPSKGFSDYWLSTTKTQPMKFPASRKSQQKTCSPSSPGKLFRGVRQRHWGKWVAEIRLPRNRTRVWLGTFDTAEEAAFAYDTAAYILRGDYANLNFPDLKHQIKANPMNNNTAALLETKLRAISQGMVASKKGFNAPQSSSSSPQHKPVLEEDLNQKSAEKEWALEVESRVGSEAMEMKKSAETMGSDADAVQLSRMPSLDMDMIWDALLVSDY</sequence>
<evidence type="ECO:0000256" key="8">
    <source>
        <dbReference type="ARBA" id="ARBA00023242"/>
    </source>
</evidence>
<dbReference type="SMART" id="SM00380">
    <property type="entry name" value="AP2"/>
    <property type="match status" value="1"/>
</dbReference>
<dbReference type="GO" id="GO:0009873">
    <property type="term" value="P:ethylene-activated signaling pathway"/>
    <property type="evidence" value="ECO:0007669"/>
    <property type="project" value="UniProtKB-KW"/>
</dbReference>
<accession>A0A6I9U4J4</accession>
<dbReference type="OrthoDB" id="777275at2759"/>
<comment type="similarity">
    <text evidence="9">Belongs to the AP2/ERF transcription factor family. ERF subfamily.</text>
</comment>
<dbReference type="InterPro" id="IPR051758">
    <property type="entry name" value="ERF/AP2-like"/>
</dbReference>
<dbReference type="PROSITE" id="PS51032">
    <property type="entry name" value="AP2_ERF"/>
    <property type="match status" value="1"/>
</dbReference>
<dbReference type="FunCoup" id="A0A6I9U4J4">
    <property type="interactions" value="19"/>
</dbReference>
<keyword evidence="2" id="KW-0936">Ethylene signaling pathway</keyword>
<dbReference type="FunFam" id="3.30.730.10:FF:000001">
    <property type="entry name" value="Ethylene-responsive transcription factor 2"/>
    <property type="match status" value="1"/>
</dbReference>
<evidence type="ECO:0000256" key="5">
    <source>
        <dbReference type="ARBA" id="ARBA00023125"/>
    </source>
</evidence>
<dbReference type="GO" id="GO:0005634">
    <property type="term" value="C:nucleus"/>
    <property type="evidence" value="ECO:0007669"/>
    <property type="project" value="UniProtKB-SubCell"/>
</dbReference>